<name>A0A818PHN9_9BILA</name>
<dbReference type="GO" id="GO:0031267">
    <property type="term" value="F:small GTPase binding"/>
    <property type="evidence" value="ECO:0007669"/>
    <property type="project" value="TreeGrafter"/>
</dbReference>
<protein>
    <recommendedName>
        <fullName evidence="4">F-box domain-containing protein</fullName>
    </recommendedName>
</protein>
<feature type="domain" description="F-box" evidence="4">
    <location>
        <begin position="6"/>
        <end position="53"/>
    </location>
</feature>
<dbReference type="PANTHER" id="PTHR24113:SF12">
    <property type="entry name" value="RAN GTPASE-ACTIVATING PROTEIN 1"/>
    <property type="match status" value="1"/>
</dbReference>
<keyword evidence="3" id="KW-0677">Repeat</keyword>
<dbReference type="PANTHER" id="PTHR24113">
    <property type="entry name" value="RAN GTPASE-ACTIVATING PROTEIN 1"/>
    <property type="match status" value="1"/>
</dbReference>
<dbReference type="GO" id="GO:0005634">
    <property type="term" value="C:nucleus"/>
    <property type="evidence" value="ECO:0007669"/>
    <property type="project" value="TreeGrafter"/>
</dbReference>
<keyword evidence="1" id="KW-0343">GTPase activation</keyword>
<dbReference type="SUPFAM" id="SSF52047">
    <property type="entry name" value="RNI-like"/>
    <property type="match status" value="1"/>
</dbReference>
<dbReference type="InterPro" id="IPR001810">
    <property type="entry name" value="F-box_dom"/>
</dbReference>
<accession>A0A818PHN9</accession>
<keyword evidence="2" id="KW-0433">Leucine-rich repeat</keyword>
<dbReference type="GO" id="GO:0005096">
    <property type="term" value="F:GTPase activator activity"/>
    <property type="evidence" value="ECO:0007669"/>
    <property type="project" value="UniProtKB-KW"/>
</dbReference>
<comment type="caution">
    <text evidence="5">The sequence shown here is derived from an EMBL/GenBank/DDBJ whole genome shotgun (WGS) entry which is preliminary data.</text>
</comment>
<gene>
    <name evidence="5" type="ORF">OXD698_LOCUS7646</name>
</gene>
<dbReference type="Proteomes" id="UP000663844">
    <property type="component" value="Unassembled WGS sequence"/>
</dbReference>
<evidence type="ECO:0000313" key="6">
    <source>
        <dbReference type="Proteomes" id="UP000663844"/>
    </source>
</evidence>
<evidence type="ECO:0000259" key="4">
    <source>
        <dbReference type="PROSITE" id="PS50181"/>
    </source>
</evidence>
<organism evidence="5 6">
    <name type="scientific">Adineta steineri</name>
    <dbReference type="NCBI Taxonomy" id="433720"/>
    <lineage>
        <taxon>Eukaryota</taxon>
        <taxon>Metazoa</taxon>
        <taxon>Spiralia</taxon>
        <taxon>Gnathifera</taxon>
        <taxon>Rotifera</taxon>
        <taxon>Eurotatoria</taxon>
        <taxon>Bdelloidea</taxon>
        <taxon>Adinetida</taxon>
        <taxon>Adinetidae</taxon>
        <taxon>Adineta</taxon>
    </lineage>
</organism>
<evidence type="ECO:0000313" key="5">
    <source>
        <dbReference type="EMBL" id="CAF3625208.1"/>
    </source>
</evidence>
<dbReference type="InterPro" id="IPR027038">
    <property type="entry name" value="RanGap"/>
</dbReference>
<evidence type="ECO:0000256" key="1">
    <source>
        <dbReference type="ARBA" id="ARBA00022468"/>
    </source>
</evidence>
<reference evidence="5" key="1">
    <citation type="submission" date="2021-02" db="EMBL/GenBank/DDBJ databases">
        <authorList>
            <person name="Nowell W R."/>
        </authorList>
    </citation>
    <scope>NUCLEOTIDE SEQUENCE</scope>
</reference>
<dbReference type="InterPro" id="IPR001611">
    <property type="entry name" value="Leu-rich_rpt"/>
</dbReference>
<dbReference type="InterPro" id="IPR032675">
    <property type="entry name" value="LRR_dom_sf"/>
</dbReference>
<evidence type="ECO:0000256" key="3">
    <source>
        <dbReference type="ARBA" id="ARBA00022737"/>
    </source>
</evidence>
<dbReference type="SMART" id="SM00368">
    <property type="entry name" value="LRR_RI"/>
    <property type="match status" value="4"/>
</dbReference>
<dbReference type="EMBL" id="CAJOAZ010000353">
    <property type="protein sequence ID" value="CAF3625208.1"/>
    <property type="molecule type" value="Genomic_DNA"/>
</dbReference>
<dbReference type="Pfam" id="PF13516">
    <property type="entry name" value="LRR_6"/>
    <property type="match status" value="4"/>
</dbReference>
<dbReference type="GO" id="GO:0006913">
    <property type="term" value="P:nucleocytoplasmic transport"/>
    <property type="evidence" value="ECO:0007669"/>
    <property type="project" value="TreeGrafter"/>
</dbReference>
<evidence type="ECO:0000256" key="2">
    <source>
        <dbReference type="ARBA" id="ARBA00022614"/>
    </source>
</evidence>
<dbReference type="GO" id="GO:0048471">
    <property type="term" value="C:perinuclear region of cytoplasm"/>
    <property type="evidence" value="ECO:0007669"/>
    <property type="project" value="TreeGrafter"/>
</dbReference>
<dbReference type="GO" id="GO:0005829">
    <property type="term" value="C:cytosol"/>
    <property type="evidence" value="ECO:0007669"/>
    <property type="project" value="TreeGrafter"/>
</dbReference>
<dbReference type="AlphaFoldDB" id="A0A818PHN9"/>
<proteinExistence type="predicted"/>
<sequence>MNDKIIFSLSTLPVEFVYRIFDELDDWSMLCSAQNICIRINTILNSYHRYQTLSTLNLGMNQIGDLGAQYLANALQQNKTLTTLIILASQIGDLGAEYLANALKQNKTLTTIDLHSNTDIGDQGAHHFANTLQENKTLTTLNIGWNSVGVKGIEHFINVLQQNKIQWNELPRRPAYSKHIEGLSRNKLSF</sequence>
<dbReference type="PROSITE" id="PS50181">
    <property type="entry name" value="FBOX"/>
    <property type="match status" value="1"/>
</dbReference>
<dbReference type="Gene3D" id="3.80.10.10">
    <property type="entry name" value="Ribonuclease Inhibitor"/>
    <property type="match status" value="2"/>
</dbReference>